<dbReference type="InterPro" id="IPR025716">
    <property type="entry name" value="Post-transcriptional_regulator"/>
</dbReference>
<accession>A0ABS4JCG6</accession>
<dbReference type="RefSeq" id="WP_312895030.1">
    <property type="nucleotide sequence ID" value="NZ_JAGGLB010000056.1"/>
</dbReference>
<organism evidence="2 3">
    <name type="scientific">Paenibacillus eucommiae</name>
    <dbReference type="NCBI Taxonomy" id="1355755"/>
    <lineage>
        <taxon>Bacteria</taxon>
        <taxon>Bacillati</taxon>
        <taxon>Bacillota</taxon>
        <taxon>Bacilli</taxon>
        <taxon>Bacillales</taxon>
        <taxon>Paenibacillaceae</taxon>
        <taxon>Paenibacillus</taxon>
    </lineage>
</organism>
<reference evidence="2 3" key="1">
    <citation type="submission" date="2021-03" db="EMBL/GenBank/DDBJ databases">
        <title>Genomic Encyclopedia of Type Strains, Phase IV (KMG-IV): sequencing the most valuable type-strain genomes for metagenomic binning, comparative biology and taxonomic classification.</title>
        <authorList>
            <person name="Goeker M."/>
        </authorList>
    </citation>
    <scope>NUCLEOTIDE SEQUENCE [LARGE SCALE GENOMIC DNA]</scope>
    <source>
        <strain evidence="2 3">DSM 26048</strain>
    </source>
</reference>
<proteinExistence type="predicted"/>
<evidence type="ECO:0000256" key="1">
    <source>
        <dbReference type="SAM" id="MobiDB-lite"/>
    </source>
</evidence>
<sequence>MSDEDNDGKQLDDDSFDAQMGAQLDAQVEDKHVAEALEEEMEPEPALSEVELNEVIKSLCLSKVEEFKLLGYEYVSGEEIWECVSDRYRKTGNPALHEIVNDIMSLKSTKFMNWLTMSALKGAQF</sequence>
<protein>
    <recommendedName>
        <fullName evidence="4">Post-transcriptional regulator</fullName>
    </recommendedName>
</protein>
<keyword evidence="3" id="KW-1185">Reference proteome</keyword>
<evidence type="ECO:0000313" key="3">
    <source>
        <dbReference type="Proteomes" id="UP001519287"/>
    </source>
</evidence>
<feature type="region of interest" description="Disordered" evidence="1">
    <location>
        <begin position="1"/>
        <end position="22"/>
    </location>
</feature>
<name>A0ABS4JCG6_9BACL</name>
<comment type="caution">
    <text evidence="2">The sequence shown here is derived from an EMBL/GenBank/DDBJ whole genome shotgun (WGS) entry which is preliminary data.</text>
</comment>
<gene>
    <name evidence="2" type="ORF">J2Z66_008409</name>
</gene>
<dbReference type="Pfam" id="PF13797">
    <property type="entry name" value="Post_transc_reg"/>
    <property type="match status" value="1"/>
</dbReference>
<dbReference type="Proteomes" id="UP001519287">
    <property type="component" value="Unassembled WGS sequence"/>
</dbReference>
<evidence type="ECO:0000313" key="2">
    <source>
        <dbReference type="EMBL" id="MBP1996761.1"/>
    </source>
</evidence>
<evidence type="ECO:0008006" key="4">
    <source>
        <dbReference type="Google" id="ProtNLM"/>
    </source>
</evidence>
<dbReference type="EMBL" id="JAGGLB010000056">
    <property type="protein sequence ID" value="MBP1996761.1"/>
    <property type="molecule type" value="Genomic_DNA"/>
</dbReference>